<reference evidence="2 3" key="1">
    <citation type="submission" date="2015-12" db="EMBL/GenBank/DDBJ databases">
        <title>The genome of Folsomia candida.</title>
        <authorList>
            <person name="Faddeeva A."/>
            <person name="Derks M.F."/>
            <person name="Anvar Y."/>
            <person name="Smit S."/>
            <person name="Van Straalen N."/>
            <person name="Roelofs D."/>
        </authorList>
    </citation>
    <scope>NUCLEOTIDE SEQUENCE [LARGE SCALE GENOMIC DNA]</scope>
    <source>
        <strain evidence="2 3">VU population</strain>
        <tissue evidence="2">Whole body</tissue>
    </source>
</reference>
<feature type="signal peptide" evidence="1">
    <location>
        <begin position="1"/>
        <end position="27"/>
    </location>
</feature>
<evidence type="ECO:0000256" key="1">
    <source>
        <dbReference type="SAM" id="SignalP"/>
    </source>
</evidence>
<organism evidence="2 3">
    <name type="scientific">Folsomia candida</name>
    <name type="common">Springtail</name>
    <dbReference type="NCBI Taxonomy" id="158441"/>
    <lineage>
        <taxon>Eukaryota</taxon>
        <taxon>Metazoa</taxon>
        <taxon>Ecdysozoa</taxon>
        <taxon>Arthropoda</taxon>
        <taxon>Hexapoda</taxon>
        <taxon>Collembola</taxon>
        <taxon>Entomobryomorpha</taxon>
        <taxon>Isotomoidea</taxon>
        <taxon>Isotomidae</taxon>
        <taxon>Proisotominae</taxon>
        <taxon>Folsomia</taxon>
    </lineage>
</organism>
<comment type="caution">
    <text evidence="2">The sequence shown here is derived from an EMBL/GenBank/DDBJ whole genome shotgun (WGS) entry which is preliminary data.</text>
</comment>
<keyword evidence="1" id="KW-0732">Signal</keyword>
<gene>
    <name evidence="2" type="ORF">Fcan01_23175</name>
</gene>
<evidence type="ECO:0000313" key="3">
    <source>
        <dbReference type="Proteomes" id="UP000198287"/>
    </source>
</evidence>
<sequence length="175" mass="19816">MNSRGPMSLPFFAIITALVSTFPGNFAAKMRTNIVEEINNHATCNGDSVVVPPEWLVEVGLATTKCLSITDDECHKLCVAMSYEGPVKNGRLDKKFLRKESRKLQLSKKNEKWREWMLKEVEKCADAMPDVHMPTDKTESCPEVKPFQDCVEDKFQIACKGKKPDTELFLNDDDD</sequence>
<accession>A0A226DCQ0</accession>
<feature type="chain" id="PRO_5013008317" evidence="1">
    <location>
        <begin position="28"/>
        <end position="175"/>
    </location>
</feature>
<keyword evidence="3" id="KW-1185">Reference proteome</keyword>
<proteinExistence type="predicted"/>
<protein>
    <submittedName>
        <fullName evidence="2">Uncharacterized protein</fullName>
    </submittedName>
</protein>
<name>A0A226DCQ0_FOLCA</name>
<dbReference type="EMBL" id="LNIX01000027">
    <property type="protein sequence ID" value="OXA42026.1"/>
    <property type="molecule type" value="Genomic_DNA"/>
</dbReference>
<dbReference type="AlphaFoldDB" id="A0A226DCQ0"/>
<dbReference type="Proteomes" id="UP000198287">
    <property type="component" value="Unassembled WGS sequence"/>
</dbReference>
<evidence type="ECO:0000313" key="2">
    <source>
        <dbReference type="EMBL" id="OXA42026.1"/>
    </source>
</evidence>